<accession>A0A444Y8F9</accession>
<evidence type="ECO:0000256" key="1">
    <source>
        <dbReference type="SAM" id="MobiDB-lite"/>
    </source>
</evidence>
<keyword evidence="3" id="KW-1185">Reference proteome</keyword>
<feature type="compositionally biased region" description="Pro residues" evidence="1">
    <location>
        <begin position="1"/>
        <end position="28"/>
    </location>
</feature>
<dbReference type="AlphaFoldDB" id="A0A444Y8F9"/>
<reference evidence="2 3" key="1">
    <citation type="submission" date="2019-01" db="EMBL/GenBank/DDBJ databases">
        <title>Sequencing of cultivated peanut Arachis hypogaea provides insights into genome evolution and oil improvement.</title>
        <authorList>
            <person name="Chen X."/>
        </authorList>
    </citation>
    <scope>NUCLEOTIDE SEQUENCE [LARGE SCALE GENOMIC DNA]</scope>
    <source>
        <strain evidence="3">cv. Fuhuasheng</strain>
        <tissue evidence="2">Leaves</tissue>
    </source>
</reference>
<organism evidence="2 3">
    <name type="scientific">Arachis hypogaea</name>
    <name type="common">Peanut</name>
    <dbReference type="NCBI Taxonomy" id="3818"/>
    <lineage>
        <taxon>Eukaryota</taxon>
        <taxon>Viridiplantae</taxon>
        <taxon>Streptophyta</taxon>
        <taxon>Embryophyta</taxon>
        <taxon>Tracheophyta</taxon>
        <taxon>Spermatophyta</taxon>
        <taxon>Magnoliopsida</taxon>
        <taxon>eudicotyledons</taxon>
        <taxon>Gunneridae</taxon>
        <taxon>Pentapetalae</taxon>
        <taxon>rosids</taxon>
        <taxon>fabids</taxon>
        <taxon>Fabales</taxon>
        <taxon>Fabaceae</taxon>
        <taxon>Papilionoideae</taxon>
        <taxon>50 kb inversion clade</taxon>
        <taxon>dalbergioids sensu lato</taxon>
        <taxon>Dalbergieae</taxon>
        <taxon>Pterocarpus clade</taxon>
        <taxon>Arachis</taxon>
    </lineage>
</organism>
<proteinExistence type="predicted"/>
<protein>
    <submittedName>
        <fullName evidence="2">Uncharacterized protein</fullName>
    </submittedName>
</protein>
<dbReference type="Proteomes" id="UP000289738">
    <property type="component" value="Chromosome B08"/>
</dbReference>
<dbReference type="EMBL" id="SDMP01000018">
    <property type="protein sequence ID" value="RYQ98224.1"/>
    <property type="molecule type" value="Genomic_DNA"/>
</dbReference>
<name>A0A444Y8F9_ARAHY</name>
<feature type="compositionally biased region" description="Pro residues" evidence="1">
    <location>
        <begin position="47"/>
        <end position="56"/>
    </location>
</feature>
<dbReference type="STRING" id="3818.A0A444Y8F9"/>
<dbReference type="PRINTS" id="PR01217">
    <property type="entry name" value="PRICHEXTENSN"/>
</dbReference>
<feature type="region of interest" description="Disordered" evidence="1">
    <location>
        <begin position="1"/>
        <end position="145"/>
    </location>
</feature>
<comment type="caution">
    <text evidence="2">The sequence shown here is derived from an EMBL/GenBank/DDBJ whole genome shotgun (WGS) entry which is preliminary data.</text>
</comment>
<gene>
    <name evidence="2" type="ORF">Ahy_B08g094284</name>
</gene>
<feature type="compositionally biased region" description="Low complexity" evidence="1">
    <location>
        <begin position="29"/>
        <end position="46"/>
    </location>
</feature>
<evidence type="ECO:0000313" key="2">
    <source>
        <dbReference type="EMBL" id="RYQ98224.1"/>
    </source>
</evidence>
<evidence type="ECO:0000313" key="3">
    <source>
        <dbReference type="Proteomes" id="UP000289738"/>
    </source>
</evidence>
<sequence>MPFPPATPSPPHTPPTPPPSRTPAPPSATLPTARSRIPTSTTSPTPAVSPPEPPPSAALREPPTAAPSQLLRRPSPAARCQHAGDEDPQARGQAQAHHGGGRGRQGHINHSEKVMRVITRNRSFKGMPSVDDGKDDSDSDEQDTHAAVLMSLEILGHFPVS</sequence>